<organism evidence="1">
    <name type="scientific">viral metagenome</name>
    <dbReference type="NCBI Taxonomy" id="1070528"/>
    <lineage>
        <taxon>unclassified sequences</taxon>
        <taxon>metagenomes</taxon>
        <taxon>organismal metagenomes</taxon>
    </lineage>
</organism>
<proteinExistence type="predicted"/>
<reference evidence="1" key="1">
    <citation type="submission" date="2020-03" db="EMBL/GenBank/DDBJ databases">
        <title>The deep terrestrial virosphere.</title>
        <authorList>
            <person name="Holmfeldt K."/>
            <person name="Nilsson E."/>
            <person name="Simone D."/>
            <person name="Lopez-Fernandez M."/>
            <person name="Wu X."/>
            <person name="de Brujin I."/>
            <person name="Lundin D."/>
            <person name="Andersson A."/>
            <person name="Bertilsson S."/>
            <person name="Dopson M."/>
        </authorList>
    </citation>
    <scope>NUCLEOTIDE SEQUENCE</scope>
    <source>
        <strain evidence="2">MM415A03300</strain>
        <strain evidence="1">MM415B01784</strain>
    </source>
</reference>
<accession>A0A6M3IH29</accession>
<dbReference type="EMBL" id="MT141240">
    <property type="protein sequence ID" value="QJA56830.1"/>
    <property type="molecule type" value="Genomic_DNA"/>
</dbReference>
<dbReference type="EMBL" id="MT141860">
    <property type="protein sequence ID" value="QJA71272.1"/>
    <property type="molecule type" value="Genomic_DNA"/>
</dbReference>
<gene>
    <name evidence="2" type="ORF">MM415A03300_0010</name>
    <name evidence="1" type="ORF">MM415B01784_0020</name>
</gene>
<dbReference type="AlphaFoldDB" id="A0A6M3IH29"/>
<sequence length="94" mass="11039">MKDVIARIKALRLRPMSRILGRPDNAETMAIDRYNQALDNVINALEPQPRPNKVGWWLFESEDGYAVYYVSKEWIELDWDTGKYYLLEVDDGKC</sequence>
<protein>
    <submittedName>
        <fullName evidence="1">Uncharacterized protein</fullName>
    </submittedName>
</protein>
<name>A0A6M3IH29_9ZZZZ</name>
<evidence type="ECO:0000313" key="2">
    <source>
        <dbReference type="EMBL" id="QJA71272.1"/>
    </source>
</evidence>
<evidence type="ECO:0000313" key="1">
    <source>
        <dbReference type="EMBL" id="QJA56830.1"/>
    </source>
</evidence>